<dbReference type="Pfam" id="PF20046">
    <property type="entry name" value="DUF6448"/>
    <property type="match status" value="1"/>
</dbReference>
<dbReference type="STRING" id="1802056.A2954_06215"/>
<evidence type="ECO:0000313" key="2">
    <source>
        <dbReference type="Proteomes" id="UP000177698"/>
    </source>
</evidence>
<dbReference type="EMBL" id="MGAG01000001">
    <property type="protein sequence ID" value="OGK42594.1"/>
    <property type="molecule type" value="Genomic_DNA"/>
</dbReference>
<protein>
    <submittedName>
        <fullName evidence="1">Uncharacterized protein</fullName>
    </submittedName>
</protein>
<dbReference type="AlphaFoldDB" id="A0A1F7IGV2"/>
<dbReference type="Proteomes" id="UP000177698">
    <property type="component" value="Unassembled WGS sequence"/>
</dbReference>
<evidence type="ECO:0000313" key="1">
    <source>
        <dbReference type="EMBL" id="OGK42594.1"/>
    </source>
</evidence>
<comment type="caution">
    <text evidence="1">The sequence shown here is derived from an EMBL/GenBank/DDBJ whole genome shotgun (WGS) entry which is preliminary data.</text>
</comment>
<proteinExistence type="predicted"/>
<sequence length="180" mass="20529">MPPHCDTKDGPLVKTAKRALEVGNVNLVLPWAPVEAEDEIKEAFEITLKVRRFSEEAQKLADNWFFETVVRLHRAGEGAPYTGLKPAGLDEGPIVPRAEKALEENSLKRVIDFLKKTIEEVLTEKFSHILHTKKHDENDVKVARKYINSMLDFMLFSHHLYLNIKAGGVQKKEAINKHKH</sequence>
<name>A0A1F7IGV2_9BACT</name>
<accession>A0A1F7IGV2</accession>
<organism evidence="1 2">
    <name type="scientific">Candidatus Roizmanbacteria bacterium RIFCSPLOWO2_01_FULL_37_12</name>
    <dbReference type="NCBI Taxonomy" id="1802056"/>
    <lineage>
        <taxon>Bacteria</taxon>
        <taxon>Candidatus Roizmaniibacteriota</taxon>
    </lineage>
</organism>
<dbReference type="InterPro" id="IPR045613">
    <property type="entry name" value="DUF6448"/>
</dbReference>
<reference evidence="1 2" key="1">
    <citation type="journal article" date="2016" name="Nat. Commun.">
        <title>Thousands of microbial genomes shed light on interconnected biogeochemical processes in an aquifer system.</title>
        <authorList>
            <person name="Anantharaman K."/>
            <person name="Brown C.T."/>
            <person name="Hug L.A."/>
            <person name="Sharon I."/>
            <person name="Castelle C.J."/>
            <person name="Probst A.J."/>
            <person name="Thomas B.C."/>
            <person name="Singh A."/>
            <person name="Wilkins M.J."/>
            <person name="Karaoz U."/>
            <person name="Brodie E.L."/>
            <person name="Williams K.H."/>
            <person name="Hubbard S.S."/>
            <person name="Banfield J.F."/>
        </authorList>
    </citation>
    <scope>NUCLEOTIDE SEQUENCE [LARGE SCALE GENOMIC DNA]</scope>
</reference>
<gene>
    <name evidence="1" type="ORF">A2954_06215</name>
</gene>